<proteinExistence type="predicted"/>
<dbReference type="EMBL" id="JAIRAU010000043">
    <property type="protein sequence ID" value="MBZ5713669.1"/>
    <property type="molecule type" value="Genomic_DNA"/>
</dbReference>
<dbReference type="RefSeq" id="WP_224195402.1">
    <property type="nucleotide sequence ID" value="NZ_JAIRAU010000043.1"/>
</dbReference>
<accession>A0ABS7TZF4</accession>
<dbReference type="Proteomes" id="UP001139031">
    <property type="component" value="Unassembled WGS sequence"/>
</dbReference>
<evidence type="ECO:0000313" key="2">
    <source>
        <dbReference type="Proteomes" id="UP001139031"/>
    </source>
</evidence>
<dbReference type="SUPFAM" id="SSF48695">
    <property type="entry name" value="Multiheme cytochromes"/>
    <property type="match status" value="1"/>
</dbReference>
<evidence type="ECO:0000313" key="1">
    <source>
        <dbReference type="EMBL" id="MBZ5713669.1"/>
    </source>
</evidence>
<gene>
    <name evidence="1" type="ORF">K7C98_30945</name>
</gene>
<protein>
    <submittedName>
        <fullName evidence="1">Isoquinoline 1-oxidoreductase subunit</fullName>
    </submittedName>
</protein>
<name>A0ABS7TZF4_9BACT</name>
<sequence>MRRAVEICAGAALVIGACRKAPTPEQQQAALPPVEPDELRPLEVFAAIADPTHRSQALFLEAARVLLHPRCVNCHPAGDTPLQGDEGQPHDPPVVRGPDNEGVPGLQCGGCHQDENLELARVPGAPKWHLAPIEMAWVGRTPAAVCEQLKDPKRNGGKTLVQIVEHAAHDELVAWGWSPGHERVAVPGTQAQFGALMAAWVELGAACPREEGP</sequence>
<comment type="caution">
    <text evidence="1">The sequence shown here is derived from an EMBL/GenBank/DDBJ whole genome shotgun (WGS) entry which is preliminary data.</text>
</comment>
<keyword evidence="2" id="KW-1185">Reference proteome</keyword>
<reference evidence="1" key="1">
    <citation type="submission" date="2021-08" db="EMBL/GenBank/DDBJ databases">
        <authorList>
            <person name="Stevens D.C."/>
        </authorList>
    </citation>
    <scope>NUCLEOTIDE SEQUENCE</scope>
    <source>
        <strain evidence="1">DSM 53165</strain>
    </source>
</reference>
<dbReference type="PROSITE" id="PS51257">
    <property type="entry name" value="PROKAR_LIPOPROTEIN"/>
    <property type="match status" value="1"/>
</dbReference>
<organism evidence="1 2">
    <name type="scientific">Nannocystis pusilla</name>
    <dbReference type="NCBI Taxonomy" id="889268"/>
    <lineage>
        <taxon>Bacteria</taxon>
        <taxon>Pseudomonadati</taxon>
        <taxon>Myxococcota</taxon>
        <taxon>Polyangia</taxon>
        <taxon>Nannocystales</taxon>
        <taxon>Nannocystaceae</taxon>
        <taxon>Nannocystis</taxon>
    </lineage>
</organism>
<dbReference type="InterPro" id="IPR036280">
    <property type="entry name" value="Multihaem_cyt_sf"/>
</dbReference>